<dbReference type="GO" id="GO:0035556">
    <property type="term" value="P:intracellular signal transduction"/>
    <property type="evidence" value="ECO:0007669"/>
    <property type="project" value="InterPro"/>
</dbReference>
<dbReference type="GO" id="GO:0004016">
    <property type="term" value="F:adenylate cyclase activity"/>
    <property type="evidence" value="ECO:0007669"/>
    <property type="project" value="UniProtKB-ARBA"/>
</dbReference>
<organism evidence="2 3">
    <name type="scientific">Mycolicibacterium peregrinum</name>
    <name type="common">Mycobacterium peregrinum</name>
    <dbReference type="NCBI Taxonomy" id="43304"/>
    <lineage>
        <taxon>Bacteria</taxon>
        <taxon>Bacillati</taxon>
        <taxon>Actinomycetota</taxon>
        <taxon>Actinomycetes</taxon>
        <taxon>Mycobacteriales</taxon>
        <taxon>Mycobacteriaceae</taxon>
        <taxon>Mycolicibacterium</taxon>
    </lineage>
</organism>
<evidence type="ECO:0000313" key="2">
    <source>
        <dbReference type="EMBL" id="TGB47347.1"/>
    </source>
</evidence>
<dbReference type="SMART" id="SM00044">
    <property type="entry name" value="CYCc"/>
    <property type="match status" value="1"/>
</dbReference>
<dbReference type="GO" id="GO:0009190">
    <property type="term" value="P:cyclic nucleotide biosynthetic process"/>
    <property type="evidence" value="ECO:0007669"/>
    <property type="project" value="InterPro"/>
</dbReference>
<dbReference type="PROSITE" id="PS50125">
    <property type="entry name" value="GUANYLATE_CYCLASE_2"/>
    <property type="match status" value="1"/>
</dbReference>
<evidence type="ECO:0000313" key="3">
    <source>
        <dbReference type="Proteomes" id="UP000297792"/>
    </source>
</evidence>
<reference evidence="2 3" key="1">
    <citation type="submission" date="2018-12" db="EMBL/GenBank/DDBJ databases">
        <title>Draft genome sequences of Mycolicibacterium peregrinum isolated from a pig with lymphadenitis and from soil on the same Japanese pig farm.</title>
        <authorList>
            <person name="Komatsu T."/>
            <person name="Ohya K."/>
            <person name="Sawai K."/>
            <person name="Odoi J.O."/>
            <person name="Otsu K."/>
            <person name="Ota A."/>
            <person name="Ito T."/>
            <person name="Kawai M."/>
            <person name="Maruyama F."/>
        </authorList>
    </citation>
    <scope>NUCLEOTIDE SEQUENCE [LARGE SCALE GENOMIC DNA]</scope>
    <source>
        <strain evidence="2 3">138</strain>
    </source>
</reference>
<dbReference type="SUPFAM" id="SSF55073">
    <property type="entry name" value="Nucleotide cyclase"/>
    <property type="match status" value="1"/>
</dbReference>
<dbReference type="InterPro" id="IPR050697">
    <property type="entry name" value="Adenylyl/Guanylyl_Cyclase_3/4"/>
</dbReference>
<dbReference type="InterPro" id="IPR001054">
    <property type="entry name" value="A/G_cyclase"/>
</dbReference>
<proteinExistence type="inferred from homology"/>
<dbReference type="Gene3D" id="3.30.70.1230">
    <property type="entry name" value="Nucleotide cyclase"/>
    <property type="match status" value="1"/>
</dbReference>
<dbReference type="EMBL" id="RWKA01000002">
    <property type="protein sequence ID" value="TGB47347.1"/>
    <property type="molecule type" value="Genomic_DNA"/>
</dbReference>
<name>A0A4Z0HSU0_MYCPR</name>
<sequence length="209" mass="21883">MRSAAEFCDECCTPIPAPEDIAEFKQVTVLFADVVRSMDIALALDFEQLHHIMTELAERSTEVVNRFGGSAAEFTGGGVMAIFGAPTAAEGHGIQACLAALEIQDEAKRLAVEFARRYGVAPRLGVGLNSGRAPVGAMRSGPIGCATPAEPVGSAQRMESVSPGGGVMLSESTARLVERDAVLGAPRRVQFQGCDAPVVVRRLLGVNAS</sequence>
<keyword evidence="3" id="KW-1185">Reference proteome</keyword>
<dbReference type="Proteomes" id="UP000297792">
    <property type="component" value="Unassembled WGS sequence"/>
</dbReference>
<gene>
    <name evidence="2" type="ORF">EJD98_04775</name>
</gene>
<dbReference type="Pfam" id="PF00211">
    <property type="entry name" value="Guanylate_cyc"/>
    <property type="match status" value="1"/>
</dbReference>
<dbReference type="CDD" id="cd07302">
    <property type="entry name" value="CHD"/>
    <property type="match status" value="1"/>
</dbReference>
<dbReference type="InterPro" id="IPR029787">
    <property type="entry name" value="Nucleotide_cyclase"/>
</dbReference>
<evidence type="ECO:0000256" key="1">
    <source>
        <dbReference type="ARBA" id="ARBA00005381"/>
    </source>
</evidence>
<dbReference type="PANTHER" id="PTHR43081:SF1">
    <property type="entry name" value="ADENYLATE CYCLASE, TERMINAL-DIFFERENTIATION SPECIFIC"/>
    <property type="match status" value="1"/>
</dbReference>
<accession>A0A4Z0HSU0</accession>
<dbReference type="AlphaFoldDB" id="A0A4Z0HSU0"/>
<protein>
    <submittedName>
        <fullName evidence="2">Adenylate/guanylate cyclase domain-containing protein</fullName>
    </submittedName>
</protein>
<comment type="caution">
    <text evidence="2">The sequence shown here is derived from an EMBL/GenBank/DDBJ whole genome shotgun (WGS) entry which is preliminary data.</text>
</comment>
<dbReference type="PANTHER" id="PTHR43081">
    <property type="entry name" value="ADENYLATE CYCLASE, TERMINAL-DIFFERENTIATION SPECIFIC-RELATED"/>
    <property type="match status" value="1"/>
</dbReference>
<comment type="similarity">
    <text evidence="1">Belongs to the adenylyl cyclase class-3 family.</text>
</comment>